<dbReference type="Pfam" id="PF13487">
    <property type="entry name" value="HD_5"/>
    <property type="match status" value="1"/>
</dbReference>
<proteinExistence type="predicted"/>
<sequence length="185" mass="21549">MTDFRREQEPHHLISFDLEEEIEHGIRVSNLAYQTAQGLGLEEEKSYELAVAGVLHDIGKLKLAGYIAGIENPLVVEELKYVRLHSTLSYEILKERNYSPFILRSVYYHHENFDGSGYPEHLAGETIPFGARILRVCDVFAALTTDRPYRKKFDKYTALEMMIDEVKNYDMLIFLTFQKIVHEEF</sequence>
<dbReference type="PANTHER" id="PTHR43155">
    <property type="entry name" value="CYCLIC DI-GMP PHOSPHODIESTERASE PA4108-RELATED"/>
    <property type="match status" value="1"/>
</dbReference>
<dbReference type="SUPFAM" id="SSF109604">
    <property type="entry name" value="HD-domain/PDEase-like"/>
    <property type="match status" value="1"/>
</dbReference>
<keyword evidence="3" id="KW-1185">Reference proteome</keyword>
<accession>A0A1M4SB65</accession>
<dbReference type="PANTHER" id="PTHR43155:SF2">
    <property type="entry name" value="CYCLIC DI-GMP PHOSPHODIESTERASE PA4108"/>
    <property type="match status" value="1"/>
</dbReference>
<dbReference type="PROSITE" id="PS51832">
    <property type="entry name" value="HD_GYP"/>
    <property type="match status" value="1"/>
</dbReference>
<dbReference type="AlphaFoldDB" id="A0A1M4SB65"/>
<dbReference type="InterPro" id="IPR037522">
    <property type="entry name" value="HD_GYP_dom"/>
</dbReference>
<dbReference type="OrthoDB" id="9804747at2"/>
<dbReference type="CDD" id="cd00077">
    <property type="entry name" value="HDc"/>
    <property type="match status" value="1"/>
</dbReference>
<protein>
    <submittedName>
        <fullName evidence="2">HDIG domain-containing protein</fullName>
    </submittedName>
</protein>
<evidence type="ECO:0000313" key="2">
    <source>
        <dbReference type="EMBL" id="SHE29439.1"/>
    </source>
</evidence>
<dbReference type="NCBIfam" id="TIGR00277">
    <property type="entry name" value="HDIG"/>
    <property type="match status" value="1"/>
</dbReference>
<organism evidence="2 3">
    <name type="scientific">Lactonifactor longoviformis DSM 17459</name>
    <dbReference type="NCBI Taxonomy" id="1122155"/>
    <lineage>
        <taxon>Bacteria</taxon>
        <taxon>Bacillati</taxon>
        <taxon>Bacillota</taxon>
        <taxon>Clostridia</taxon>
        <taxon>Eubacteriales</taxon>
        <taxon>Clostridiaceae</taxon>
        <taxon>Lactonifactor</taxon>
    </lineage>
</organism>
<dbReference type="SMART" id="SM00471">
    <property type="entry name" value="HDc"/>
    <property type="match status" value="1"/>
</dbReference>
<dbReference type="Proteomes" id="UP000184245">
    <property type="component" value="Unassembled WGS sequence"/>
</dbReference>
<evidence type="ECO:0000259" key="1">
    <source>
        <dbReference type="PROSITE" id="PS51832"/>
    </source>
</evidence>
<dbReference type="InterPro" id="IPR006675">
    <property type="entry name" value="HDIG_dom"/>
</dbReference>
<name>A0A1M4SB65_9CLOT</name>
<dbReference type="InterPro" id="IPR003607">
    <property type="entry name" value="HD/PDEase_dom"/>
</dbReference>
<dbReference type="Gene3D" id="1.10.3210.10">
    <property type="entry name" value="Hypothetical protein af1432"/>
    <property type="match status" value="1"/>
</dbReference>
<dbReference type="STRING" id="1122155.SAMN02745158_00022"/>
<dbReference type="RefSeq" id="WP_072848091.1">
    <property type="nucleotide sequence ID" value="NZ_FQVI01000001.1"/>
</dbReference>
<gene>
    <name evidence="2" type="ORF">SAMN02745158_00022</name>
</gene>
<feature type="domain" description="HD-GYP" evidence="1">
    <location>
        <begin position="1"/>
        <end position="185"/>
    </location>
</feature>
<evidence type="ECO:0000313" key="3">
    <source>
        <dbReference type="Proteomes" id="UP000184245"/>
    </source>
</evidence>
<dbReference type="EMBL" id="FQVI01000001">
    <property type="protein sequence ID" value="SHE29439.1"/>
    <property type="molecule type" value="Genomic_DNA"/>
</dbReference>
<reference evidence="2 3" key="1">
    <citation type="submission" date="2016-11" db="EMBL/GenBank/DDBJ databases">
        <authorList>
            <person name="Jaros S."/>
            <person name="Januszkiewicz K."/>
            <person name="Wedrychowicz H."/>
        </authorList>
    </citation>
    <scope>NUCLEOTIDE SEQUENCE [LARGE SCALE GENOMIC DNA]</scope>
    <source>
        <strain evidence="2 3">DSM 17459</strain>
    </source>
</reference>